<dbReference type="Pfam" id="PF07690">
    <property type="entry name" value="MFS_1"/>
    <property type="match status" value="1"/>
</dbReference>
<dbReference type="Gene3D" id="1.20.1720.10">
    <property type="entry name" value="Multidrug resistance protein D"/>
    <property type="match status" value="1"/>
</dbReference>
<comment type="caution">
    <text evidence="9">The sequence shown here is derived from an EMBL/GenBank/DDBJ whole genome shotgun (WGS) entry which is preliminary data.</text>
</comment>
<organism evidence="9 10">
    <name type="scientific">Solirubrobacter deserti</name>
    <dbReference type="NCBI Taxonomy" id="2282478"/>
    <lineage>
        <taxon>Bacteria</taxon>
        <taxon>Bacillati</taxon>
        <taxon>Actinomycetota</taxon>
        <taxon>Thermoleophilia</taxon>
        <taxon>Solirubrobacterales</taxon>
        <taxon>Solirubrobacteraceae</taxon>
        <taxon>Solirubrobacter</taxon>
    </lineage>
</organism>
<dbReference type="PROSITE" id="PS00216">
    <property type="entry name" value="SUGAR_TRANSPORT_1"/>
    <property type="match status" value="1"/>
</dbReference>
<dbReference type="Gene3D" id="1.20.1250.20">
    <property type="entry name" value="MFS general substrate transporter like domains"/>
    <property type="match status" value="1"/>
</dbReference>
<dbReference type="CDD" id="cd17321">
    <property type="entry name" value="MFS_MMR_MDR_like"/>
    <property type="match status" value="1"/>
</dbReference>
<evidence type="ECO:0000256" key="5">
    <source>
        <dbReference type="ARBA" id="ARBA00022989"/>
    </source>
</evidence>
<feature type="transmembrane region" description="Helical" evidence="7">
    <location>
        <begin position="382"/>
        <end position="409"/>
    </location>
</feature>
<name>A0ABT4RPZ4_9ACTN</name>
<dbReference type="SUPFAM" id="SSF103473">
    <property type="entry name" value="MFS general substrate transporter"/>
    <property type="match status" value="1"/>
</dbReference>
<sequence>MTIRILALVCAAQFMLVADDTIVNVALPSIQSDLDFSENALAWVVDAYLLMFGGFLLAGGRAVDRLGRRRVFLGGIALFTLVSLVCGLAPDQGSLVAARGLQGFAGAVVSPAALAILLSTFPEGHGRTRALGAWGAVMGIAGASGVLLGGVITDLLGWRWVFLVNVPIGLTVLALAARLIPRGTEPRSGSLDLAGAVLVTSGLLVLLYSVLDTRDHGWTSARTLLGFALAVVLLVAFAVNERHHRDPLLPAALLRRRAATASLALVMLGSSALFAMFFFLTLYMQNIQGWSPIETGLSWLPFSAAMLITSGVLLQVLPGRPLRPFLVVGALVTSGGFVLLTMLDAGESFFTGLLPAEIALGVGIGALLVPTQSAATSGVGEAFSGMAAGLITTCQQIGGALGIAVLVTVAGDRTAGLIEGGTNPLEAAVSGYATAFWVGAGLTATAAATALLLRRMRAPHEAVAIA</sequence>
<feature type="transmembrane region" description="Helical" evidence="7">
    <location>
        <begin position="429"/>
        <end position="453"/>
    </location>
</feature>
<dbReference type="NCBIfam" id="TIGR00711">
    <property type="entry name" value="efflux_EmrB"/>
    <property type="match status" value="1"/>
</dbReference>
<reference evidence="9" key="1">
    <citation type="submission" date="2022-10" db="EMBL/GenBank/DDBJ databases">
        <title>The WGS of Solirubrobacter sp. CPCC 204708.</title>
        <authorList>
            <person name="Jiang Z."/>
        </authorList>
    </citation>
    <scope>NUCLEOTIDE SEQUENCE</scope>
    <source>
        <strain evidence="9">CPCC 204708</strain>
    </source>
</reference>
<keyword evidence="4 7" id="KW-0812">Transmembrane</keyword>
<evidence type="ECO:0000256" key="1">
    <source>
        <dbReference type="ARBA" id="ARBA00004651"/>
    </source>
</evidence>
<accession>A0ABT4RPZ4</accession>
<feature type="transmembrane region" description="Helical" evidence="7">
    <location>
        <begin position="71"/>
        <end position="90"/>
    </location>
</feature>
<protein>
    <submittedName>
        <fullName evidence="9">MFS transporter</fullName>
    </submittedName>
</protein>
<evidence type="ECO:0000256" key="7">
    <source>
        <dbReference type="SAM" id="Phobius"/>
    </source>
</evidence>
<dbReference type="RefSeq" id="WP_202953314.1">
    <property type="nucleotide sequence ID" value="NZ_JAPCID010000038.1"/>
</dbReference>
<feature type="domain" description="Major facilitator superfamily (MFS) profile" evidence="8">
    <location>
        <begin position="5"/>
        <end position="458"/>
    </location>
</feature>
<evidence type="ECO:0000256" key="2">
    <source>
        <dbReference type="ARBA" id="ARBA00022448"/>
    </source>
</evidence>
<feature type="transmembrane region" description="Helical" evidence="7">
    <location>
        <begin position="296"/>
        <end position="317"/>
    </location>
</feature>
<dbReference type="InterPro" id="IPR020846">
    <property type="entry name" value="MFS_dom"/>
</dbReference>
<dbReference type="Proteomes" id="UP001147700">
    <property type="component" value="Unassembled WGS sequence"/>
</dbReference>
<evidence type="ECO:0000313" key="10">
    <source>
        <dbReference type="Proteomes" id="UP001147700"/>
    </source>
</evidence>
<proteinExistence type="predicted"/>
<dbReference type="EMBL" id="JAPCID010000038">
    <property type="protein sequence ID" value="MDA0140365.1"/>
    <property type="molecule type" value="Genomic_DNA"/>
</dbReference>
<feature type="transmembrane region" description="Helical" evidence="7">
    <location>
        <begin position="158"/>
        <end position="179"/>
    </location>
</feature>
<feature type="transmembrane region" description="Helical" evidence="7">
    <location>
        <begin position="324"/>
        <end position="343"/>
    </location>
</feature>
<evidence type="ECO:0000256" key="6">
    <source>
        <dbReference type="ARBA" id="ARBA00023136"/>
    </source>
</evidence>
<comment type="subcellular location">
    <subcellularLocation>
        <location evidence="1">Cell membrane</location>
        <topology evidence="1">Multi-pass membrane protein</topology>
    </subcellularLocation>
</comment>
<feature type="transmembrane region" description="Helical" evidence="7">
    <location>
        <begin position="261"/>
        <end position="284"/>
    </location>
</feature>
<dbReference type="PROSITE" id="PS50850">
    <property type="entry name" value="MFS"/>
    <property type="match status" value="1"/>
</dbReference>
<dbReference type="InterPro" id="IPR005829">
    <property type="entry name" value="Sugar_transporter_CS"/>
</dbReference>
<keyword evidence="6 7" id="KW-0472">Membrane</keyword>
<evidence type="ECO:0000259" key="8">
    <source>
        <dbReference type="PROSITE" id="PS50850"/>
    </source>
</evidence>
<keyword evidence="10" id="KW-1185">Reference proteome</keyword>
<evidence type="ECO:0000313" key="9">
    <source>
        <dbReference type="EMBL" id="MDA0140365.1"/>
    </source>
</evidence>
<feature type="transmembrane region" description="Helical" evidence="7">
    <location>
        <begin position="96"/>
        <end position="118"/>
    </location>
</feature>
<keyword evidence="5 7" id="KW-1133">Transmembrane helix</keyword>
<gene>
    <name evidence="9" type="ORF">OJ962_22900</name>
</gene>
<dbReference type="PANTHER" id="PTHR42718">
    <property type="entry name" value="MAJOR FACILITATOR SUPERFAMILY MULTIDRUG TRANSPORTER MFSC"/>
    <property type="match status" value="1"/>
</dbReference>
<dbReference type="PANTHER" id="PTHR42718:SF46">
    <property type="entry name" value="BLR6921 PROTEIN"/>
    <property type="match status" value="1"/>
</dbReference>
<evidence type="ECO:0000256" key="3">
    <source>
        <dbReference type="ARBA" id="ARBA00022475"/>
    </source>
</evidence>
<dbReference type="InterPro" id="IPR011701">
    <property type="entry name" value="MFS"/>
</dbReference>
<keyword evidence="2" id="KW-0813">Transport</keyword>
<feature type="transmembrane region" description="Helical" evidence="7">
    <location>
        <begin position="41"/>
        <end position="59"/>
    </location>
</feature>
<dbReference type="InterPro" id="IPR036259">
    <property type="entry name" value="MFS_trans_sf"/>
</dbReference>
<feature type="transmembrane region" description="Helical" evidence="7">
    <location>
        <begin position="130"/>
        <end position="152"/>
    </location>
</feature>
<keyword evidence="3" id="KW-1003">Cell membrane</keyword>
<feature type="transmembrane region" description="Helical" evidence="7">
    <location>
        <begin position="349"/>
        <end position="370"/>
    </location>
</feature>
<dbReference type="InterPro" id="IPR004638">
    <property type="entry name" value="EmrB-like"/>
</dbReference>
<feature type="transmembrane region" description="Helical" evidence="7">
    <location>
        <begin position="223"/>
        <end position="240"/>
    </location>
</feature>
<evidence type="ECO:0000256" key="4">
    <source>
        <dbReference type="ARBA" id="ARBA00022692"/>
    </source>
</evidence>
<feature type="transmembrane region" description="Helical" evidence="7">
    <location>
        <begin position="191"/>
        <end position="211"/>
    </location>
</feature>